<name>A0A382MPR5_9ZZZZ</name>
<feature type="non-terminal residue" evidence="1">
    <location>
        <position position="224"/>
    </location>
</feature>
<dbReference type="Pfam" id="PF13479">
    <property type="entry name" value="AAA_24"/>
    <property type="match status" value="1"/>
</dbReference>
<dbReference type="AlphaFoldDB" id="A0A382MPR5"/>
<sequence>MSAKNVLLLDFDRGAHRSHFRSDICVLDTWEEACEILNPKELDSFDTIVIDTVGRALDLLTTWIVGRNSRMGKPSGGLTLAGFGELKAEFTSWIKKLRSLDKDIIFVCHDKEDHRGDELYVRPDIQGGSYGEIFKVSDAIGHLRKTGSDTVIDFSPREDSVGKNPGQLKPMRIGDFKEEAHTDTMGQIIGFCKEHMGQVSKRVKADAEIITDFADQLGNIKDAA</sequence>
<accession>A0A382MPR5</accession>
<dbReference type="EMBL" id="UINC01094303">
    <property type="protein sequence ID" value="SVC49432.1"/>
    <property type="molecule type" value="Genomic_DNA"/>
</dbReference>
<protein>
    <submittedName>
        <fullName evidence="1">Uncharacterized protein</fullName>
    </submittedName>
</protein>
<evidence type="ECO:0000313" key="1">
    <source>
        <dbReference type="EMBL" id="SVC49432.1"/>
    </source>
</evidence>
<organism evidence="1">
    <name type="scientific">marine metagenome</name>
    <dbReference type="NCBI Taxonomy" id="408172"/>
    <lineage>
        <taxon>unclassified sequences</taxon>
        <taxon>metagenomes</taxon>
        <taxon>ecological metagenomes</taxon>
    </lineage>
</organism>
<proteinExistence type="predicted"/>
<reference evidence="1" key="1">
    <citation type="submission" date="2018-05" db="EMBL/GenBank/DDBJ databases">
        <authorList>
            <person name="Lanie J.A."/>
            <person name="Ng W.-L."/>
            <person name="Kazmierczak K.M."/>
            <person name="Andrzejewski T.M."/>
            <person name="Davidsen T.M."/>
            <person name="Wayne K.J."/>
            <person name="Tettelin H."/>
            <person name="Glass J.I."/>
            <person name="Rusch D."/>
            <person name="Podicherti R."/>
            <person name="Tsui H.-C.T."/>
            <person name="Winkler M.E."/>
        </authorList>
    </citation>
    <scope>NUCLEOTIDE SEQUENCE</scope>
</reference>
<gene>
    <name evidence="1" type="ORF">METZ01_LOCUS302286</name>
</gene>